<reference evidence="1" key="1">
    <citation type="submission" date="2020-08" db="EMBL/GenBank/DDBJ databases">
        <title>Novel species isolated from subtropical streams in China.</title>
        <authorList>
            <person name="Lu H."/>
        </authorList>
    </citation>
    <scope>NUCLEOTIDE SEQUENCE</scope>
    <source>
        <strain evidence="1">LX22W</strain>
    </source>
</reference>
<evidence type="ECO:0000313" key="1">
    <source>
        <dbReference type="EMBL" id="MBC3881571.1"/>
    </source>
</evidence>
<proteinExistence type="predicted"/>
<name>A0A923HPF3_9BURK</name>
<comment type="caution">
    <text evidence="1">The sequence shown here is derived from an EMBL/GenBank/DDBJ whole genome shotgun (WGS) entry which is preliminary data.</text>
</comment>
<gene>
    <name evidence="1" type="ORF">H8K36_09325</name>
</gene>
<protein>
    <submittedName>
        <fullName evidence="1">Uncharacterized protein</fullName>
    </submittedName>
</protein>
<keyword evidence="2" id="KW-1185">Reference proteome</keyword>
<dbReference type="AlphaFoldDB" id="A0A923HPF3"/>
<organism evidence="1 2">
    <name type="scientific">Undibacterium nitidum</name>
    <dbReference type="NCBI Taxonomy" id="2762298"/>
    <lineage>
        <taxon>Bacteria</taxon>
        <taxon>Pseudomonadati</taxon>
        <taxon>Pseudomonadota</taxon>
        <taxon>Betaproteobacteria</taxon>
        <taxon>Burkholderiales</taxon>
        <taxon>Oxalobacteraceae</taxon>
        <taxon>Undibacterium</taxon>
    </lineage>
</organism>
<dbReference type="RefSeq" id="WP_186915931.1">
    <property type="nucleotide sequence ID" value="NZ_JACOFZ010000002.1"/>
</dbReference>
<sequence>MTAQFAEELHYNGIEMRLFSLPLESSPHYQEYAPKIQCNCTALWRGYIGKWEIVDHSLYLIGIKGETVEGLNIQLSDIFPGCCDRIFAEWYTGKLRVPRGDCMDYVHMGFFSTYEEDLLIFVENGIVKISETISNINPGLPLQ</sequence>
<accession>A0A923HPF3</accession>
<evidence type="ECO:0000313" key="2">
    <source>
        <dbReference type="Proteomes" id="UP000627446"/>
    </source>
</evidence>
<dbReference type="EMBL" id="JACOFZ010000002">
    <property type="protein sequence ID" value="MBC3881571.1"/>
    <property type="molecule type" value="Genomic_DNA"/>
</dbReference>
<dbReference type="Proteomes" id="UP000627446">
    <property type="component" value="Unassembled WGS sequence"/>
</dbReference>